<name>A0A285CK12_9BACI</name>
<dbReference type="SUPFAM" id="SSF52540">
    <property type="entry name" value="P-loop containing nucleoside triphosphate hydrolases"/>
    <property type="match status" value="1"/>
</dbReference>
<evidence type="ECO:0000256" key="8">
    <source>
        <dbReference type="ARBA" id="ARBA00049244"/>
    </source>
</evidence>
<dbReference type="InterPro" id="IPR027417">
    <property type="entry name" value="P-loop_NTPase"/>
</dbReference>
<keyword evidence="5" id="KW-0235">DNA replication</keyword>
<accession>A0A285CK12</accession>
<dbReference type="NCBIfam" id="TIGR01128">
    <property type="entry name" value="holA"/>
    <property type="match status" value="1"/>
</dbReference>
<proteinExistence type="inferred from homology"/>
<dbReference type="Proteomes" id="UP000219546">
    <property type="component" value="Unassembled WGS sequence"/>
</dbReference>
<dbReference type="InterPro" id="IPR048466">
    <property type="entry name" value="DNA_pol3_delta-like_C"/>
</dbReference>
<dbReference type="PANTHER" id="PTHR34388:SF1">
    <property type="entry name" value="DNA POLYMERASE III SUBUNIT DELTA"/>
    <property type="match status" value="1"/>
</dbReference>
<dbReference type="EC" id="2.7.7.7" evidence="1"/>
<dbReference type="Pfam" id="PF21694">
    <property type="entry name" value="DNA_pol3_delta_C"/>
    <property type="match status" value="1"/>
</dbReference>
<dbReference type="Gene3D" id="3.40.50.300">
    <property type="entry name" value="P-loop containing nucleotide triphosphate hydrolases"/>
    <property type="match status" value="1"/>
</dbReference>
<dbReference type="Gene3D" id="1.20.272.10">
    <property type="match status" value="1"/>
</dbReference>
<feature type="domain" description="DNA polymerase III delta subunit-like C-terminal" evidence="10">
    <location>
        <begin position="214"/>
        <end position="334"/>
    </location>
</feature>
<dbReference type="AlphaFoldDB" id="A0A285CK12"/>
<evidence type="ECO:0000313" key="11">
    <source>
        <dbReference type="EMBL" id="SNX67850.1"/>
    </source>
</evidence>
<evidence type="ECO:0000259" key="9">
    <source>
        <dbReference type="Pfam" id="PF06144"/>
    </source>
</evidence>
<evidence type="ECO:0000256" key="7">
    <source>
        <dbReference type="ARBA" id="ARBA00034754"/>
    </source>
</evidence>
<dbReference type="PANTHER" id="PTHR34388">
    <property type="entry name" value="DNA POLYMERASE III SUBUNIT DELTA"/>
    <property type="match status" value="1"/>
</dbReference>
<dbReference type="RefSeq" id="WP_097157268.1">
    <property type="nucleotide sequence ID" value="NZ_JBEPMQ010000013.1"/>
</dbReference>
<dbReference type="InterPro" id="IPR008921">
    <property type="entry name" value="DNA_pol3_clamp-load_cplx_C"/>
</dbReference>
<dbReference type="Pfam" id="PF06144">
    <property type="entry name" value="DNA_pol3_delta"/>
    <property type="match status" value="1"/>
</dbReference>
<dbReference type="GO" id="GO:0003887">
    <property type="term" value="F:DNA-directed DNA polymerase activity"/>
    <property type="evidence" value="ECO:0007669"/>
    <property type="project" value="UniProtKB-KW"/>
</dbReference>
<dbReference type="GO" id="GO:0003677">
    <property type="term" value="F:DNA binding"/>
    <property type="evidence" value="ECO:0007669"/>
    <property type="project" value="InterPro"/>
</dbReference>
<evidence type="ECO:0000256" key="1">
    <source>
        <dbReference type="ARBA" id="ARBA00012417"/>
    </source>
</evidence>
<dbReference type="CDD" id="cd18138">
    <property type="entry name" value="HLD_clamp_pol_III_delta"/>
    <property type="match status" value="1"/>
</dbReference>
<evidence type="ECO:0000256" key="5">
    <source>
        <dbReference type="ARBA" id="ARBA00022705"/>
    </source>
</evidence>
<evidence type="ECO:0000313" key="12">
    <source>
        <dbReference type="Proteomes" id="UP000219546"/>
    </source>
</evidence>
<dbReference type="SUPFAM" id="SSF48019">
    <property type="entry name" value="post-AAA+ oligomerization domain-like"/>
    <property type="match status" value="1"/>
</dbReference>
<keyword evidence="4" id="KW-0548">Nucleotidyltransferase</keyword>
<evidence type="ECO:0000259" key="10">
    <source>
        <dbReference type="Pfam" id="PF21694"/>
    </source>
</evidence>
<dbReference type="OrthoDB" id="9775929at2"/>
<reference evidence="11 12" key="1">
    <citation type="submission" date="2017-08" db="EMBL/GenBank/DDBJ databases">
        <authorList>
            <person name="de Groot N.N."/>
        </authorList>
    </citation>
    <scope>NUCLEOTIDE SEQUENCE [LARGE SCALE GENOMIC DNA]</scope>
    <source>
        <strain evidence="11 12">JC228</strain>
    </source>
</reference>
<dbReference type="EMBL" id="OAOP01000002">
    <property type="protein sequence ID" value="SNX67850.1"/>
    <property type="molecule type" value="Genomic_DNA"/>
</dbReference>
<comment type="catalytic activity">
    <reaction evidence="8">
        <text>DNA(n) + a 2'-deoxyribonucleoside 5'-triphosphate = DNA(n+1) + diphosphate</text>
        <dbReference type="Rhea" id="RHEA:22508"/>
        <dbReference type="Rhea" id="RHEA-COMP:17339"/>
        <dbReference type="Rhea" id="RHEA-COMP:17340"/>
        <dbReference type="ChEBI" id="CHEBI:33019"/>
        <dbReference type="ChEBI" id="CHEBI:61560"/>
        <dbReference type="ChEBI" id="CHEBI:173112"/>
        <dbReference type="EC" id="2.7.7.7"/>
    </reaction>
</comment>
<dbReference type="GO" id="GO:0006261">
    <property type="term" value="P:DNA-templated DNA replication"/>
    <property type="evidence" value="ECO:0007669"/>
    <property type="project" value="TreeGrafter"/>
</dbReference>
<dbReference type="InterPro" id="IPR010372">
    <property type="entry name" value="DNA_pol3_delta_N"/>
</dbReference>
<organism evidence="11 12">
    <name type="scientific">Bacillus oleivorans</name>
    <dbReference type="NCBI Taxonomy" id="1448271"/>
    <lineage>
        <taxon>Bacteria</taxon>
        <taxon>Bacillati</taxon>
        <taxon>Bacillota</taxon>
        <taxon>Bacilli</taxon>
        <taxon>Bacillales</taxon>
        <taxon>Bacillaceae</taxon>
        <taxon>Bacillus</taxon>
    </lineage>
</organism>
<evidence type="ECO:0000256" key="3">
    <source>
        <dbReference type="ARBA" id="ARBA00022679"/>
    </source>
</evidence>
<keyword evidence="12" id="KW-1185">Reference proteome</keyword>
<evidence type="ECO:0000256" key="6">
    <source>
        <dbReference type="ARBA" id="ARBA00022932"/>
    </source>
</evidence>
<evidence type="ECO:0000256" key="2">
    <source>
        <dbReference type="ARBA" id="ARBA00017703"/>
    </source>
</evidence>
<feature type="domain" description="DNA polymerase III delta N-terminal" evidence="9">
    <location>
        <begin position="16"/>
        <end position="142"/>
    </location>
</feature>
<protein>
    <recommendedName>
        <fullName evidence="2">DNA polymerase III subunit delta</fullName>
        <ecNumber evidence="1">2.7.7.7</ecNumber>
    </recommendedName>
</protein>
<comment type="similarity">
    <text evidence="7">Belongs to the DNA polymerase HolA subunit family.</text>
</comment>
<dbReference type="InterPro" id="IPR005790">
    <property type="entry name" value="DNA_polIII_delta"/>
</dbReference>
<dbReference type="Gene3D" id="1.10.8.60">
    <property type="match status" value="1"/>
</dbReference>
<evidence type="ECO:0000256" key="4">
    <source>
        <dbReference type="ARBA" id="ARBA00022695"/>
    </source>
</evidence>
<sequence length="344" mass="39623">MDVWKQIKKQQFAPIYLICGTDTYIMNKTKQLLIKNSMDEETMDFNFSHYDMEEVPLENAIDDAQTLPFIGERRIILIDKPFFLTAEKKLNAPEHNLDKLEEYIQAPNPSSILVISAPYEKLDERKKITKLLKKNAEVVEAKPLAGYQLEQWVKDQLDKHGLHLNQDAIDMLMQLGGNQAWMLGQEIEKLALYAGNEKMISAEEVEMLVAKSLENNIFSFVDKVVRKDTKQSFTILHDLLKQNEEPIKIIALLASQFRIIYQAKAYAQKGYGQKQIASILGAAPFRVQIALKQSQLFQQDELYAIMQAFAQADYQMKTGKMEKDLILELLLLQIHQIRNKKTAL</sequence>
<dbReference type="GO" id="GO:0009360">
    <property type="term" value="C:DNA polymerase III complex"/>
    <property type="evidence" value="ECO:0007669"/>
    <property type="project" value="InterPro"/>
</dbReference>
<gene>
    <name evidence="11" type="ORF">SAMN05877753_10254</name>
</gene>
<keyword evidence="3" id="KW-0808">Transferase</keyword>
<keyword evidence="6" id="KW-0239">DNA-directed DNA polymerase</keyword>